<evidence type="ECO:0000313" key="4">
    <source>
        <dbReference type="Proteomes" id="UP000587070"/>
    </source>
</evidence>
<feature type="domain" description="Ice-binding protein C-terminal" evidence="2">
    <location>
        <begin position="184"/>
        <end position="208"/>
    </location>
</feature>
<evidence type="ECO:0000313" key="3">
    <source>
        <dbReference type="EMBL" id="MBB4247932.1"/>
    </source>
</evidence>
<dbReference type="NCBIfam" id="TIGR02595">
    <property type="entry name" value="PEP_CTERM"/>
    <property type="match status" value="1"/>
</dbReference>
<reference evidence="3 4" key="1">
    <citation type="submission" date="2020-08" db="EMBL/GenBank/DDBJ databases">
        <title>Genome sequencing of Purple Non-Sulfur Bacteria from various extreme environments.</title>
        <authorList>
            <person name="Mayer M."/>
        </authorList>
    </citation>
    <scope>NUCLEOTIDE SEQUENCE [LARGE SCALE GENOMIC DNA]</scope>
    <source>
        <strain evidence="3 4">2761</strain>
    </source>
</reference>
<keyword evidence="4" id="KW-1185">Reference proteome</keyword>
<dbReference type="InterPro" id="IPR013424">
    <property type="entry name" value="Ice-binding_C"/>
</dbReference>
<sequence length="215" mass="22422">MNKIINKLALAACFCSPLIAQASLITIETGYSTAGSQLSAAAYQSVVESTSKQSVVVASYDSISPQSILGTGSNFAFKSTVNFGVTAANAGIWEIRAGVDFGNGGAIFVDGIAQDFKSKDMWWGSSYTSPSQYFDISLNLGAGNHVLQIYGLEMCCSGPQQAQFKAPGSTSFTSFSSRDGLNASVPEPASLALTLTGVGMMVALGRRRQKVQAAA</sequence>
<comment type="caution">
    <text evidence="3">The sequence shown here is derived from an EMBL/GenBank/DDBJ whole genome shotgun (WGS) entry which is preliminary data.</text>
</comment>
<evidence type="ECO:0000256" key="1">
    <source>
        <dbReference type="SAM" id="SignalP"/>
    </source>
</evidence>
<dbReference type="Pfam" id="PF07589">
    <property type="entry name" value="PEP-CTERM"/>
    <property type="match status" value="1"/>
</dbReference>
<name>A0A840GHG9_RHOTE</name>
<proteinExistence type="predicted"/>
<evidence type="ECO:0000259" key="2">
    <source>
        <dbReference type="Pfam" id="PF07589"/>
    </source>
</evidence>
<dbReference type="OrthoDB" id="8751508at2"/>
<protein>
    <recommendedName>
        <fullName evidence="2">Ice-binding protein C-terminal domain-containing protein</fullName>
    </recommendedName>
</protein>
<dbReference type="RefSeq" id="WP_153116927.1">
    <property type="nucleotide sequence ID" value="NZ_JACIGE010000008.1"/>
</dbReference>
<feature type="chain" id="PRO_5032737856" description="Ice-binding protein C-terminal domain-containing protein" evidence="1">
    <location>
        <begin position="23"/>
        <end position="215"/>
    </location>
</feature>
<dbReference type="AlphaFoldDB" id="A0A840GHG9"/>
<dbReference type="NCBIfam" id="NF038118">
    <property type="entry name" value="PEP_CTERM_CCXG"/>
    <property type="match status" value="1"/>
</dbReference>
<feature type="signal peptide" evidence="1">
    <location>
        <begin position="1"/>
        <end position="22"/>
    </location>
</feature>
<gene>
    <name evidence="3" type="ORF">GGD90_002318</name>
</gene>
<accession>A0A840GHG9</accession>
<dbReference type="EMBL" id="JACIGE010000008">
    <property type="protein sequence ID" value="MBB4247932.1"/>
    <property type="molecule type" value="Genomic_DNA"/>
</dbReference>
<organism evidence="3 4">
    <name type="scientific">Rhodocyclus tenuis</name>
    <name type="common">Rhodospirillum tenue</name>
    <dbReference type="NCBI Taxonomy" id="1066"/>
    <lineage>
        <taxon>Bacteria</taxon>
        <taxon>Pseudomonadati</taxon>
        <taxon>Pseudomonadota</taxon>
        <taxon>Betaproteobacteria</taxon>
        <taxon>Rhodocyclales</taxon>
        <taxon>Rhodocyclaceae</taxon>
        <taxon>Rhodocyclus</taxon>
    </lineage>
</organism>
<keyword evidence="1" id="KW-0732">Signal</keyword>
<dbReference type="Proteomes" id="UP000587070">
    <property type="component" value="Unassembled WGS sequence"/>
</dbReference>